<keyword evidence="1" id="KW-0732">Signal</keyword>
<comment type="caution">
    <text evidence="2">The sequence shown here is derived from an EMBL/GenBank/DDBJ whole genome shotgun (WGS) entry which is preliminary data.</text>
</comment>
<proteinExistence type="predicted"/>
<dbReference type="OrthoDB" id="1001765at2759"/>
<keyword evidence="3" id="KW-1185">Reference proteome</keyword>
<dbReference type="InterPro" id="IPR052965">
    <property type="entry name" value="Pigment-catalase-like"/>
</dbReference>
<accession>A0A9N7NI93</accession>
<sequence>MTLSTSTALAAALTAAFLLHLCHGHHDNSTASSYPNCTYIESDLVAFPLNLEYLEAEFFLCGALGYGLDKASPGLSNGGPKPIGCQKANLTAFVRDIVTQMAYQEIGHLKAITQALQFLGPNLTFPRPQLDIRPEVFATIMNKSFGRNNNTLDPPFDPYANDLNYLIASYVIPYVGLTGYVGALPCILFNQPFRKLVAGLLAVEAGQDAIIRQMLYEKAQTLVGGYGYSVANFTRQISELRNKLGGRGHKDEGILVLPHYGAEGNISGNVLAGNVNSLAFDRSPEEILAIMYGSGDMCKPGAFFPNGSNGNIANNCPKKRN</sequence>
<protein>
    <recommendedName>
        <fullName evidence="4">Desiccation-related protein PCC13-62</fullName>
    </recommendedName>
</protein>
<gene>
    <name evidence="2" type="ORF">SHERM_24997</name>
</gene>
<reference evidence="2" key="1">
    <citation type="submission" date="2019-12" db="EMBL/GenBank/DDBJ databases">
        <authorList>
            <person name="Scholes J."/>
        </authorList>
    </citation>
    <scope>NUCLEOTIDE SEQUENCE</scope>
</reference>
<evidence type="ECO:0000313" key="3">
    <source>
        <dbReference type="Proteomes" id="UP001153555"/>
    </source>
</evidence>
<evidence type="ECO:0008006" key="4">
    <source>
        <dbReference type="Google" id="ProtNLM"/>
    </source>
</evidence>
<evidence type="ECO:0000256" key="1">
    <source>
        <dbReference type="SAM" id="SignalP"/>
    </source>
</evidence>
<dbReference type="Pfam" id="PF13668">
    <property type="entry name" value="Ferritin_2"/>
    <property type="match status" value="1"/>
</dbReference>
<feature type="chain" id="PRO_5040458285" description="Desiccation-related protein PCC13-62" evidence="1">
    <location>
        <begin position="25"/>
        <end position="321"/>
    </location>
</feature>
<organism evidence="2 3">
    <name type="scientific">Striga hermonthica</name>
    <name type="common">Purple witchweed</name>
    <name type="synonym">Buchnera hermonthica</name>
    <dbReference type="NCBI Taxonomy" id="68872"/>
    <lineage>
        <taxon>Eukaryota</taxon>
        <taxon>Viridiplantae</taxon>
        <taxon>Streptophyta</taxon>
        <taxon>Embryophyta</taxon>
        <taxon>Tracheophyta</taxon>
        <taxon>Spermatophyta</taxon>
        <taxon>Magnoliopsida</taxon>
        <taxon>eudicotyledons</taxon>
        <taxon>Gunneridae</taxon>
        <taxon>Pentapetalae</taxon>
        <taxon>asterids</taxon>
        <taxon>lamiids</taxon>
        <taxon>Lamiales</taxon>
        <taxon>Orobanchaceae</taxon>
        <taxon>Buchnereae</taxon>
        <taxon>Striga</taxon>
    </lineage>
</organism>
<dbReference type="Proteomes" id="UP001153555">
    <property type="component" value="Unassembled WGS sequence"/>
</dbReference>
<dbReference type="PANTHER" id="PTHR31694">
    <property type="entry name" value="DESICCATION-LIKE PROTEIN"/>
    <property type="match status" value="1"/>
</dbReference>
<feature type="signal peptide" evidence="1">
    <location>
        <begin position="1"/>
        <end position="24"/>
    </location>
</feature>
<name>A0A9N7NI93_STRHE</name>
<dbReference type="EMBL" id="CACSLK010027773">
    <property type="protein sequence ID" value="CAA0829422.1"/>
    <property type="molecule type" value="Genomic_DNA"/>
</dbReference>
<dbReference type="PANTHER" id="PTHR31694:SF12">
    <property type="entry name" value="DESICCATION-LIKE PROTEIN"/>
    <property type="match status" value="1"/>
</dbReference>
<dbReference type="AlphaFoldDB" id="A0A9N7NI93"/>
<evidence type="ECO:0000313" key="2">
    <source>
        <dbReference type="EMBL" id="CAA0829422.1"/>
    </source>
</evidence>